<proteinExistence type="predicted"/>
<sequence length="71" mass="8093">MKYWTDGYGAVDDWWFWLRWCRDAFRAEAALLLVGGGVDGDVDNADFVAGVIPKGARLERVMEWGPYCGYK</sequence>
<dbReference type="GeneID" id="92092956"/>
<comment type="caution">
    <text evidence="1">The sequence shown here is derived from an EMBL/GenBank/DDBJ whole genome shotgun (WGS) entry which is preliminary data.</text>
</comment>
<evidence type="ECO:0000313" key="1">
    <source>
        <dbReference type="EMBL" id="KAK8058036.1"/>
    </source>
</evidence>
<reference evidence="1 2" key="1">
    <citation type="submission" date="2023-01" db="EMBL/GenBank/DDBJ databases">
        <title>Analysis of 21 Apiospora genomes using comparative genomics revels a genus with tremendous synthesis potential of carbohydrate active enzymes and secondary metabolites.</title>
        <authorList>
            <person name="Sorensen T."/>
        </authorList>
    </citation>
    <scope>NUCLEOTIDE SEQUENCE [LARGE SCALE GENOMIC DNA]</scope>
    <source>
        <strain evidence="1 2">CBS 135458</strain>
    </source>
</reference>
<gene>
    <name evidence="1" type="ORF">PG994_008484</name>
</gene>
<accession>A0ABR1UGJ8</accession>
<dbReference type="Proteomes" id="UP001480595">
    <property type="component" value="Unassembled WGS sequence"/>
</dbReference>
<organism evidence="1 2">
    <name type="scientific">Apiospora phragmitis</name>
    <dbReference type="NCBI Taxonomy" id="2905665"/>
    <lineage>
        <taxon>Eukaryota</taxon>
        <taxon>Fungi</taxon>
        <taxon>Dikarya</taxon>
        <taxon>Ascomycota</taxon>
        <taxon>Pezizomycotina</taxon>
        <taxon>Sordariomycetes</taxon>
        <taxon>Xylariomycetidae</taxon>
        <taxon>Amphisphaeriales</taxon>
        <taxon>Apiosporaceae</taxon>
        <taxon>Apiospora</taxon>
    </lineage>
</organism>
<keyword evidence="2" id="KW-1185">Reference proteome</keyword>
<protein>
    <submittedName>
        <fullName evidence="1">Uncharacterized protein</fullName>
    </submittedName>
</protein>
<dbReference type="EMBL" id="JAQQWL010000009">
    <property type="protein sequence ID" value="KAK8058036.1"/>
    <property type="molecule type" value="Genomic_DNA"/>
</dbReference>
<evidence type="ECO:0000313" key="2">
    <source>
        <dbReference type="Proteomes" id="UP001480595"/>
    </source>
</evidence>
<dbReference type="RefSeq" id="XP_066713482.1">
    <property type="nucleotide sequence ID" value="XM_066859893.1"/>
</dbReference>
<name>A0ABR1UGJ8_9PEZI</name>